<protein>
    <submittedName>
        <fullName evidence="1">Uncharacterized protein</fullName>
    </submittedName>
</protein>
<sequence>MPKGTVGVTGKRQGSQNNQRLNIVRDVLAAEPKLLAAFVRPFVKIVLFLINTT</sequence>
<dbReference type="Proteomes" id="UP000198598">
    <property type="component" value="Unassembled WGS sequence"/>
</dbReference>
<proteinExistence type="predicted"/>
<evidence type="ECO:0000313" key="2">
    <source>
        <dbReference type="Proteomes" id="UP000198598"/>
    </source>
</evidence>
<keyword evidence="2" id="KW-1185">Reference proteome</keyword>
<name>A0A1I2ESV1_9BACT</name>
<dbReference type="EMBL" id="FOLQ01000023">
    <property type="protein sequence ID" value="SFE95905.1"/>
    <property type="molecule type" value="Genomic_DNA"/>
</dbReference>
<reference evidence="1 2" key="1">
    <citation type="submission" date="2016-10" db="EMBL/GenBank/DDBJ databases">
        <authorList>
            <person name="de Groot N.N."/>
        </authorList>
    </citation>
    <scope>NUCLEOTIDE SEQUENCE [LARGE SCALE GENOMIC DNA]</scope>
    <source>
        <strain evidence="1 2">DSM 26130</strain>
    </source>
</reference>
<evidence type="ECO:0000313" key="1">
    <source>
        <dbReference type="EMBL" id="SFE95905.1"/>
    </source>
</evidence>
<dbReference type="AlphaFoldDB" id="A0A1I2ESV1"/>
<accession>A0A1I2ESV1</accession>
<organism evidence="1 2">
    <name type="scientific">Spirosoma endophyticum</name>
    <dbReference type="NCBI Taxonomy" id="662367"/>
    <lineage>
        <taxon>Bacteria</taxon>
        <taxon>Pseudomonadati</taxon>
        <taxon>Bacteroidota</taxon>
        <taxon>Cytophagia</taxon>
        <taxon>Cytophagales</taxon>
        <taxon>Cytophagaceae</taxon>
        <taxon>Spirosoma</taxon>
    </lineage>
</organism>
<gene>
    <name evidence="1" type="ORF">SAMN05216167_12332</name>
</gene>